<name>A4BA35_9GAMM</name>
<dbReference type="InterPro" id="IPR050583">
    <property type="entry name" value="Mycobacterial_A85_antigen"/>
</dbReference>
<dbReference type="PANTHER" id="PTHR48098">
    <property type="entry name" value="ENTEROCHELIN ESTERASE-RELATED"/>
    <property type="match status" value="1"/>
</dbReference>
<dbReference type="SUPFAM" id="SSF53474">
    <property type="entry name" value="alpha/beta-Hydrolases"/>
    <property type="match status" value="1"/>
</dbReference>
<accession>A4BA35</accession>
<dbReference type="Gene3D" id="3.40.50.1820">
    <property type="entry name" value="alpha/beta hydrolase"/>
    <property type="match status" value="1"/>
</dbReference>
<gene>
    <name evidence="1" type="ORF">MED297_09786</name>
</gene>
<dbReference type="STRING" id="314283.MED297_09786"/>
<dbReference type="Pfam" id="PF00756">
    <property type="entry name" value="Esterase"/>
    <property type="match status" value="1"/>
</dbReference>
<dbReference type="InterPro" id="IPR000801">
    <property type="entry name" value="Esterase-like"/>
</dbReference>
<proteinExistence type="predicted"/>
<dbReference type="AlphaFoldDB" id="A4BA35"/>
<sequence length="286" mass="32119">MNRTHTQIIIIVLCFLVLGAGSMVRAENLDKISLQSDILQQPMEILVYQPPEAEPSETFPVLYLFHGQSESPAMFKRLGLFRKAEQMILNNEIKPVIIVAVDIQNSFGVNTLESADVQIPNGPFIHYDGGFYEDYLVNEVVPFIESHYPAQTHAGGRYVGGISMGGFAALHLAFRHPELFSKVGGHSPALVTDESFDWLYPDHETWLNRNPLRLAQSEDLSALNVYLDIGLQDQWGFIPATKTLAESLKQNGIDCLLSLTEGGHTSTYWSRKIPDYLMFYVGREDI</sequence>
<comment type="caution">
    <text evidence="1">The sequence shown here is derived from an EMBL/GenBank/DDBJ whole genome shotgun (WGS) entry which is preliminary data.</text>
</comment>
<dbReference type="InterPro" id="IPR029058">
    <property type="entry name" value="AB_hydrolase_fold"/>
</dbReference>
<dbReference type="ESTHER" id="9gamm-a4ba35">
    <property type="family name" value="A85-Feruloyl-Esterase"/>
</dbReference>
<dbReference type="Proteomes" id="UP000005953">
    <property type="component" value="Unassembled WGS sequence"/>
</dbReference>
<dbReference type="EMBL" id="AAOE01000002">
    <property type="protein sequence ID" value="EAR10791.1"/>
    <property type="molecule type" value="Genomic_DNA"/>
</dbReference>
<reference evidence="1 2" key="1">
    <citation type="submission" date="2006-02" db="EMBL/GenBank/DDBJ databases">
        <authorList>
            <person name="Pinhassi J."/>
            <person name="Pedros-Alio C."/>
            <person name="Ferriera S."/>
            <person name="Johnson J."/>
            <person name="Kravitz S."/>
            <person name="Halpern A."/>
            <person name="Remington K."/>
            <person name="Beeson K."/>
            <person name="Tran B."/>
            <person name="Rogers Y.-H."/>
            <person name="Friedman R."/>
            <person name="Venter J.C."/>
        </authorList>
    </citation>
    <scope>NUCLEOTIDE SEQUENCE [LARGE SCALE GENOMIC DNA]</scope>
    <source>
        <strain evidence="1 2">MED297</strain>
    </source>
</reference>
<evidence type="ECO:0000313" key="2">
    <source>
        <dbReference type="Proteomes" id="UP000005953"/>
    </source>
</evidence>
<dbReference type="PANTHER" id="PTHR48098:SF6">
    <property type="entry name" value="FERRI-BACILLIBACTIN ESTERASE BESA"/>
    <property type="match status" value="1"/>
</dbReference>
<evidence type="ECO:0000313" key="1">
    <source>
        <dbReference type="EMBL" id="EAR10791.1"/>
    </source>
</evidence>
<dbReference type="HOGENOM" id="CLU_037618_1_2_6"/>
<keyword evidence="2" id="KW-1185">Reference proteome</keyword>
<organism evidence="1 2">
    <name type="scientific">Reinekea blandensis MED297</name>
    <dbReference type="NCBI Taxonomy" id="314283"/>
    <lineage>
        <taxon>Bacteria</taxon>
        <taxon>Pseudomonadati</taxon>
        <taxon>Pseudomonadota</taxon>
        <taxon>Gammaproteobacteria</taxon>
        <taxon>Oceanospirillales</taxon>
        <taxon>Saccharospirillaceae</taxon>
        <taxon>Reinekea</taxon>
    </lineage>
</organism>
<protein>
    <submittedName>
        <fullName evidence="1">Esterase/lipase</fullName>
    </submittedName>
</protein>